<comment type="caution">
    <text evidence="2">The sequence shown here is derived from an EMBL/GenBank/DDBJ whole genome shotgun (WGS) entry which is preliminary data.</text>
</comment>
<dbReference type="AlphaFoldDB" id="A0A5N5DGI0"/>
<dbReference type="EMBL" id="VCHE01000026">
    <property type="protein sequence ID" value="KAB2576152.1"/>
    <property type="molecule type" value="Genomic_DNA"/>
</dbReference>
<dbReference type="Proteomes" id="UP000325902">
    <property type="component" value="Unassembled WGS sequence"/>
</dbReference>
<name>A0A5N5DGI0_9PEZI</name>
<protein>
    <submittedName>
        <fullName evidence="2">Uncharacterized protein</fullName>
    </submittedName>
</protein>
<evidence type="ECO:0000256" key="1">
    <source>
        <dbReference type="SAM" id="MobiDB-lite"/>
    </source>
</evidence>
<organism evidence="2 3">
    <name type="scientific">Lasiodiplodia theobromae</name>
    <dbReference type="NCBI Taxonomy" id="45133"/>
    <lineage>
        <taxon>Eukaryota</taxon>
        <taxon>Fungi</taxon>
        <taxon>Dikarya</taxon>
        <taxon>Ascomycota</taxon>
        <taxon>Pezizomycotina</taxon>
        <taxon>Dothideomycetes</taxon>
        <taxon>Dothideomycetes incertae sedis</taxon>
        <taxon>Botryosphaeriales</taxon>
        <taxon>Botryosphaeriaceae</taxon>
        <taxon>Lasiodiplodia</taxon>
    </lineage>
</organism>
<accession>A0A5N5DGI0</accession>
<reference evidence="2 3" key="1">
    <citation type="journal article" date="2019" name="Sci. Rep.">
        <title>A multi-omics analysis of the grapevine pathogen Lasiodiplodia theobromae reveals that temperature affects the expression of virulence- and pathogenicity-related genes.</title>
        <authorList>
            <person name="Felix C."/>
            <person name="Meneses R."/>
            <person name="Goncalves M.F.M."/>
            <person name="Tilleman L."/>
            <person name="Duarte A.S."/>
            <person name="Jorrin-Novo J.V."/>
            <person name="Van de Peer Y."/>
            <person name="Deforce D."/>
            <person name="Van Nieuwerburgh F."/>
            <person name="Esteves A.C."/>
            <person name="Alves A."/>
        </authorList>
    </citation>
    <scope>NUCLEOTIDE SEQUENCE [LARGE SCALE GENOMIC DNA]</scope>
    <source>
        <strain evidence="2 3">LA-SOL3</strain>
    </source>
</reference>
<feature type="compositionally biased region" description="Acidic residues" evidence="1">
    <location>
        <begin position="143"/>
        <end position="159"/>
    </location>
</feature>
<sequence>MADEYYPAYKCPYDHEFHDADDLVYYYPATGFIETIEEAQLTAHAFRDANGEAYGIWKSVLVHRRFVAVQGHAGFCLRHYDYCWLRHVVVPMEADFLEEGDDYDDDEDNDAEMLTWDIVRDFDDPTSPVGFEADWMEEVEWVFEEEEEEEEEEEDSDEEGLYRPPTPPWT</sequence>
<evidence type="ECO:0000313" key="3">
    <source>
        <dbReference type="Proteomes" id="UP000325902"/>
    </source>
</evidence>
<keyword evidence="3" id="KW-1185">Reference proteome</keyword>
<gene>
    <name evidence="2" type="ORF">DBV05_g5194</name>
</gene>
<proteinExistence type="predicted"/>
<evidence type="ECO:0000313" key="2">
    <source>
        <dbReference type="EMBL" id="KAB2576152.1"/>
    </source>
</evidence>
<feature type="region of interest" description="Disordered" evidence="1">
    <location>
        <begin position="143"/>
        <end position="170"/>
    </location>
</feature>